<feature type="compositionally biased region" description="Low complexity" evidence="8">
    <location>
        <begin position="349"/>
        <end position="367"/>
    </location>
</feature>
<evidence type="ECO:0000259" key="10">
    <source>
        <dbReference type="PROSITE" id="PS50011"/>
    </source>
</evidence>
<evidence type="ECO:0000313" key="11">
    <source>
        <dbReference type="EMBL" id="TCO53595.1"/>
    </source>
</evidence>
<keyword evidence="9" id="KW-0812">Transmembrane</keyword>
<dbReference type="Gene3D" id="3.30.200.20">
    <property type="entry name" value="Phosphorylase Kinase, domain 1"/>
    <property type="match status" value="1"/>
</dbReference>
<dbReference type="InterPro" id="IPR008271">
    <property type="entry name" value="Ser/Thr_kinase_AS"/>
</dbReference>
<dbReference type="PANTHER" id="PTHR43289">
    <property type="entry name" value="MITOGEN-ACTIVATED PROTEIN KINASE KINASE KINASE 20-RELATED"/>
    <property type="match status" value="1"/>
</dbReference>
<dbReference type="Gene3D" id="1.10.510.10">
    <property type="entry name" value="Transferase(Phosphotransferase) domain 1"/>
    <property type="match status" value="1"/>
</dbReference>
<evidence type="ECO:0000256" key="7">
    <source>
        <dbReference type="PROSITE-ProRule" id="PRU10141"/>
    </source>
</evidence>
<dbReference type="GO" id="GO:0004674">
    <property type="term" value="F:protein serine/threonine kinase activity"/>
    <property type="evidence" value="ECO:0007669"/>
    <property type="project" value="UniProtKB-KW"/>
</dbReference>
<feature type="binding site" evidence="7">
    <location>
        <position position="38"/>
    </location>
    <ligand>
        <name>ATP</name>
        <dbReference type="ChEBI" id="CHEBI:30616"/>
    </ligand>
</feature>
<dbReference type="Proteomes" id="UP000295680">
    <property type="component" value="Unassembled WGS sequence"/>
</dbReference>
<evidence type="ECO:0000256" key="2">
    <source>
        <dbReference type="ARBA" id="ARBA00022527"/>
    </source>
</evidence>
<evidence type="ECO:0000256" key="1">
    <source>
        <dbReference type="ARBA" id="ARBA00012513"/>
    </source>
</evidence>
<feature type="transmembrane region" description="Helical" evidence="9">
    <location>
        <begin position="322"/>
        <end position="342"/>
    </location>
</feature>
<keyword evidence="5 11" id="KW-0418">Kinase</keyword>
<dbReference type="InterPro" id="IPR000719">
    <property type="entry name" value="Prot_kinase_dom"/>
</dbReference>
<keyword evidence="9" id="KW-0472">Membrane</keyword>
<evidence type="ECO:0000256" key="4">
    <source>
        <dbReference type="ARBA" id="ARBA00022741"/>
    </source>
</evidence>
<organism evidence="11 12">
    <name type="scientific">Actinocrispum wychmicini</name>
    <dbReference type="NCBI Taxonomy" id="1213861"/>
    <lineage>
        <taxon>Bacteria</taxon>
        <taxon>Bacillati</taxon>
        <taxon>Actinomycetota</taxon>
        <taxon>Actinomycetes</taxon>
        <taxon>Pseudonocardiales</taxon>
        <taxon>Pseudonocardiaceae</taxon>
        <taxon>Actinocrispum</taxon>
    </lineage>
</organism>
<evidence type="ECO:0000256" key="6">
    <source>
        <dbReference type="ARBA" id="ARBA00022840"/>
    </source>
</evidence>
<keyword evidence="6 7" id="KW-0067">ATP-binding</keyword>
<keyword evidence="9" id="KW-1133">Transmembrane helix</keyword>
<dbReference type="CDD" id="cd14014">
    <property type="entry name" value="STKc_PknB_like"/>
    <property type="match status" value="1"/>
</dbReference>
<dbReference type="PROSITE" id="PS00107">
    <property type="entry name" value="PROTEIN_KINASE_ATP"/>
    <property type="match status" value="1"/>
</dbReference>
<dbReference type="AlphaFoldDB" id="A0A4R2JHJ4"/>
<dbReference type="OrthoDB" id="3679634at2"/>
<dbReference type="InterPro" id="IPR011009">
    <property type="entry name" value="Kinase-like_dom_sf"/>
</dbReference>
<dbReference type="PANTHER" id="PTHR43289:SF6">
    <property type="entry name" value="SERINE_THREONINE-PROTEIN KINASE NEKL-3"/>
    <property type="match status" value="1"/>
</dbReference>
<feature type="domain" description="Protein kinase" evidence="10">
    <location>
        <begin position="9"/>
        <end position="263"/>
    </location>
</feature>
<reference evidence="11 12" key="1">
    <citation type="submission" date="2019-03" db="EMBL/GenBank/DDBJ databases">
        <title>Genomic Encyclopedia of Type Strains, Phase IV (KMG-IV): sequencing the most valuable type-strain genomes for metagenomic binning, comparative biology and taxonomic classification.</title>
        <authorList>
            <person name="Goeker M."/>
        </authorList>
    </citation>
    <scope>NUCLEOTIDE SEQUENCE [LARGE SCALE GENOMIC DNA]</scope>
    <source>
        <strain evidence="11 12">DSM 45934</strain>
    </source>
</reference>
<sequence>MRLLREGRYTFVSELGRGGMGVVWLAKDTVLGRDVAIKELMVPGGIPVDQRAEYQERVLREARIASRLANPGIVTIHDLITEHGQMYIVMELVKAPSLTEWVERHGPMPVPRAAKLAEQVLGALEAAHEAGVVHRDVKPSNVMVPDKGTAKLADFGIAQSYDDTRITSTGMIIGSPAYMSPERLSSGDASPAWDLWALGATLYYAVEGRGAYERQTTTETILAVMTDRPQLRLAQGPMAELITGLLDHDPSRRISPARAHKLIEQALQSDNETTTRFAPVQDVPPPMPAPVPVPVPVPPVQYTYRPPGAVDYGRRRPVLQGVIWLAILGLLAAGVIFVPRLIAKIAEASATDSATGDTGGATKAPKTSKATQPVLTFGPGGDITSEYLTVGAEDCYKWLPTKGKPGPKTDNEVGCYAPYDTQSLWGGVLTSDQGDIPYPSAEQLTAVGAGGCTERFLDKVTYPDKENALKVWTLVPTAEAWKVKVKNGYRQSTRTYSCFVSKADGSKLTAPVWEL</sequence>
<dbReference type="GO" id="GO:0005524">
    <property type="term" value="F:ATP binding"/>
    <property type="evidence" value="ECO:0007669"/>
    <property type="project" value="UniProtKB-UniRule"/>
</dbReference>
<evidence type="ECO:0000256" key="9">
    <source>
        <dbReference type="SAM" id="Phobius"/>
    </source>
</evidence>
<protein>
    <recommendedName>
        <fullName evidence="1">non-specific serine/threonine protein kinase</fullName>
        <ecNumber evidence="1">2.7.11.1</ecNumber>
    </recommendedName>
</protein>
<keyword evidence="12" id="KW-1185">Reference proteome</keyword>
<name>A0A4R2JHJ4_9PSEU</name>
<dbReference type="SMART" id="SM00220">
    <property type="entry name" value="S_TKc"/>
    <property type="match status" value="1"/>
</dbReference>
<proteinExistence type="predicted"/>
<dbReference type="InterPro" id="IPR017441">
    <property type="entry name" value="Protein_kinase_ATP_BS"/>
</dbReference>
<evidence type="ECO:0000313" key="12">
    <source>
        <dbReference type="Proteomes" id="UP000295680"/>
    </source>
</evidence>
<dbReference type="PROSITE" id="PS50011">
    <property type="entry name" value="PROTEIN_KINASE_DOM"/>
    <property type="match status" value="1"/>
</dbReference>
<dbReference type="PROSITE" id="PS00108">
    <property type="entry name" value="PROTEIN_KINASE_ST"/>
    <property type="match status" value="1"/>
</dbReference>
<keyword evidence="2 11" id="KW-0723">Serine/threonine-protein kinase</keyword>
<keyword evidence="3" id="KW-0808">Transferase</keyword>
<dbReference type="EC" id="2.7.11.1" evidence="1"/>
<evidence type="ECO:0000256" key="3">
    <source>
        <dbReference type="ARBA" id="ARBA00022679"/>
    </source>
</evidence>
<gene>
    <name evidence="11" type="ORF">EV192_110184</name>
</gene>
<dbReference type="EMBL" id="SLWS01000010">
    <property type="protein sequence ID" value="TCO53595.1"/>
    <property type="molecule type" value="Genomic_DNA"/>
</dbReference>
<dbReference type="SUPFAM" id="SSF56112">
    <property type="entry name" value="Protein kinase-like (PK-like)"/>
    <property type="match status" value="1"/>
</dbReference>
<comment type="caution">
    <text evidence="11">The sequence shown here is derived from an EMBL/GenBank/DDBJ whole genome shotgun (WGS) entry which is preliminary data.</text>
</comment>
<dbReference type="Pfam" id="PF00069">
    <property type="entry name" value="Pkinase"/>
    <property type="match status" value="1"/>
</dbReference>
<dbReference type="RefSeq" id="WP_132123565.1">
    <property type="nucleotide sequence ID" value="NZ_SLWS01000010.1"/>
</dbReference>
<evidence type="ECO:0000256" key="5">
    <source>
        <dbReference type="ARBA" id="ARBA00022777"/>
    </source>
</evidence>
<feature type="region of interest" description="Disordered" evidence="8">
    <location>
        <begin position="349"/>
        <end position="375"/>
    </location>
</feature>
<evidence type="ECO:0000256" key="8">
    <source>
        <dbReference type="SAM" id="MobiDB-lite"/>
    </source>
</evidence>
<accession>A0A4R2JHJ4</accession>
<keyword evidence="4 7" id="KW-0547">Nucleotide-binding</keyword>